<dbReference type="InterPro" id="IPR036291">
    <property type="entry name" value="NAD(P)-bd_dom_sf"/>
</dbReference>
<dbReference type="EC" id="7.1.1.1" evidence="2"/>
<evidence type="ECO:0000256" key="7">
    <source>
        <dbReference type="ARBA" id="ARBA00048202"/>
    </source>
</evidence>
<comment type="catalytic activity">
    <reaction evidence="7">
        <text>NAD(+) + NADPH + H(+)(in) = NADH + NADP(+) + H(+)(out)</text>
        <dbReference type="Rhea" id="RHEA:47992"/>
        <dbReference type="ChEBI" id="CHEBI:15378"/>
        <dbReference type="ChEBI" id="CHEBI:57540"/>
        <dbReference type="ChEBI" id="CHEBI:57783"/>
        <dbReference type="ChEBI" id="CHEBI:57945"/>
        <dbReference type="ChEBI" id="CHEBI:58349"/>
        <dbReference type="EC" id="7.1.1.1"/>
    </reaction>
</comment>
<evidence type="ECO:0000256" key="4">
    <source>
        <dbReference type="ARBA" id="ARBA00022857"/>
    </source>
</evidence>
<dbReference type="GO" id="GO:0016491">
    <property type="term" value="F:oxidoreductase activity"/>
    <property type="evidence" value="ECO:0007669"/>
    <property type="project" value="UniProtKB-KW"/>
</dbReference>
<feature type="domain" description="Alanine dehydrogenase/pyridine nucleotide transhydrogenase NAD(H)-binding" evidence="8">
    <location>
        <begin position="161"/>
        <end position="326"/>
    </location>
</feature>
<dbReference type="GO" id="GO:0006740">
    <property type="term" value="P:NADPH regeneration"/>
    <property type="evidence" value="ECO:0007669"/>
    <property type="project" value="TreeGrafter"/>
</dbReference>
<keyword evidence="3" id="KW-0547">Nucleotide-binding</keyword>
<proteinExistence type="predicted"/>
<protein>
    <recommendedName>
        <fullName evidence="2">proton-translocating NAD(P)(+) transhydrogenase</fullName>
        <ecNumber evidence="2">7.1.1.1</ecNumber>
    </recommendedName>
</protein>
<accession>A0A1V5SRQ5</accession>
<dbReference type="PANTHER" id="PTHR10160">
    <property type="entry name" value="NAD(P) TRANSHYDROGENASE"/>
    <property type="match status" value="1"/>
</dbReference>
<evidence type="ECO:0000259" key="9">
    <source>
        <dbReference type="SMART" id="SM01003"/>
    </source>
</evidence>
<keyword evidence="6" id="KW-0520">NAD</keyword>
<dbReference type="Gene3D" id="3.40.50.720">
    <property type="entry name" value="NAD(P)-binding Rossmann-like Domain"/>
    <property type="match status" value="2"/>
</dbReference>
<feature type="domain" description="Alanine dehydrogenase/pyridine nucleotide transhydrogenase N-terminal" evidence="9">
    <location>
        <begin position="9"/>
        <end position="152"/>
    </location>
</feature>
<dbReference type="Proteomes" id="UP000485569">
    <property type="component" value="Unassembled WGS sequence"/>
</dbReference>
<dbReference type="AlphaFoldDB" id="A0A1V5SRQ5"/>
<keyword evidence="10" id="KW-0560">Oxidoreductase</keyword>
<dbReference type="GO" id="GO:0005886">
    <property type="term" value="C:plasma membrane"/>
    <property type="evidence" value="ECO:0007669"/>
    <property type="project" value="TreeGrafter"/>
</dbReference>
<reference evidence="10" key="1">
    <citation type="submission" date="2017-02" db="EMBL/GenBank/DDBJ databases">
        <title>Delving into the versatile metabolic prowess of the omnipresent phylum Bacteroidetes.</title>
        <authorList>
            <person name="Nobu M.K."/>
            <person name="Mei R."/>
            <person name="Narihiro T."/>
            <person name="Kuroda K."/>
            <person name="Liu W.-T."/>
        </authorList>
    </citation>
    <scope>NUCLEOTIDE SEQUENCE</scope>
    <source>
        <strain evidence="10">ADurb.Bin276</strain>
    </source>
</reference>
<dbReference type="SMART" id="SM01003">
    <property type="entry name" value="AlaDh_PNT_N"/>
    <property type="match status" value="1"/>
</dbReference>
<dbReference type="PANTHER" id="PTHR10160:SF19">
    <property type="entry name" value="PROTON-TRANSLOCATING NAD(P)(+) TRANSHYDROGENASE"/>
    <property type="match status" value="1"/>
</dbReference>
<dbReference type="GO" id="GO:0050661">
    <property type="term" value="F:NADP binding"/>
    <property type="evidence" value="ECO:0007669"/>
    <property type="project" value="TreeGrafter"/>
</dbReference>
<comment type="function">
    <text evidence="1">The transhydrogenation between NADH and NADP is coupled to respiration and ATP hydrolysis and functions as a proton pump across the membrane.</text>
</comment>
<evidence type="ECO:0000256" key="3">
    <source>
        <dbReference type="ARBA" id="ARBA00022741"/>
    </source>
</evidence>
<dbReference type="CDD" id="cd05304">
    <property type="entry name" value="Rubrum_tdh"/>
    <property type="match status" value="1"/>
</dbReference>
<gene>
    <name evidence="10" type="primary">pntAA</name>
    <name evidence="10" type="ORF">BWY41_01377</name>
</gene>
<keyword evidence="5" id="KW-1278">Translocase</keyword>
<organism evidence="10">
    <name type="scientific">Candidatus Atribacter allofermentans</name>
    <dbReference type="NCBI Taxonomy" id="1852833"/>
    <lineage>
        <taxon>Bacteria</taxon>
        <taxon>Pseudomonadati</taxon>
        <taxon>Atribacterota</taxon>
        <taxon>Atribacteria</taxon>
        <taxon>Atribacterales</taxon>
        <taxon>Atribacteraceae</taxon>
        <taxon>Atribacter</taxon>
    </lineage>
</organism>
<keyword evidence="4" id="KW-0521">NADP</keyword>
<dbReference type="EMBL" id="MWBQ01000099">
    <property type="protein sequence ID" value="OQA57014.1"/>
    <property type="molecule type" value="Genomic_DNA"/>
</dbReference>
<sequence>MKYKDLIIGIPREIMNGESRVAAIPETVKKLVNDGARVLIETNAGLKSYFSNELYENVGAEITINVEDIYETSDLILKVKEPLFNKLLNKSEVEMMKKGQYLITFLHPASPSNHKMVSELAEKGVNSLTLDGMPRITRAQTMDALTSMSTVAGYKSVLMAANRLRKFMPMVGTAVGMIKPANVLVIGTGVAGLQAIATARRLGAVVSAIDIRSDAQEQAKSLGAKIIDVGVPKEIAVGDGFYACSLPENWLSHERDIIREKISQFDIIILSALVPGKRAPVLITDDMVKMMNPGSVIVDIAIDQGGNCEATVSGEVVEKYLVSIDGTKNIPGQVPESSTWMFAHNIFNFLSYLVKDGQIVLDWEDEVISSTIVTFEGKILHKGTREAMDLV</sequence>
<comment type="caution">
    <text evidence="10">The sequence shown here is derived from an EMBL/GenBank/DDBJ whole genome shotgun (WGS) entry which is preliminary data.</text>
</comment>
<dbReference type="SMART" id="SM01002">
    <property type="entry name" value="AlaDh_PNT_C"/>
    <property type="match status" value="1"/>
</dbReference>
<dbReference type="InterPro" id="IPR007698">
    <property type="entry name" value="AlaDH/PNT_NAD(H)-bd"/>
</dbReference>
<dbReference type="SUPFAM" id="SSF52283">
    <property type="entry name" value="Formate/glycerate dehydrogenase catalytic domain-like"/>
    <property type="match status" value="1"/>
</dbReference>
<dbReference type="Pfam" id="PF05222">
    <property type="entry name" value="AlaDh_PNT_N"/>
    <property type="match status" value="1"/>
</dbReference>
<evidence type="ECO:0000259" key="8">
    <source>
        <dbReference type="SMART" id="SM01002"/>
    </source>
</evidence>
<evidence type="ECO:0000256" key="6">
    <source>
        <dbReference type="ARBA" id="ARBA00023027"/>
    </source>
</evidence>
<dbReference type="GO" id="GO:0008750">
    <property type="term" value="F:proton-translocating NAD(P)+ transhydrogenase activity"/>
    <property type="evidence" value="ECO:0007669"/>
    <property type="project" value="UniProtKB-EC"/>
</dbReference>
<evidence type="ECO:0000256" key="5">
    <source>
        <dbReference type="ARBA" id="ARBA00022967"/>
    </source>
</evidence>
<dbReference type="Pfam" id="PF01262">
    <property type="entry name" value="AlaDh_PNT_C"/>
    <property type="match status" value="1"/>
</dbReference>
<evidence type="ECO:0000256" key="2">
    <source>
        <dbReference type="ARBA" id="ARBA00012943"/>
    </source>
</evidence>
<evidence type="ECO:0000313" key="10">
    <source>
        <dbReference type="EMBL" id="OQA57014.1"/>
    </source>
</evidence>
<dbReference type="SUPFAM" id="SSF51735">
    <property type="entry name" value="NAD(P)-binding Rossmann-fold domains"/>
    <property type="match status" value="1"/>
</dbReference>
<name>A0A1V5SRQ5_9BACT</name>
<evidence type="ECO:0000256" key="1">
    <source>
        <dbReference type="ARBA" id="ARBA00003943"/>
    </source>
</evidence>
<dbReference type="InterPro" id="IPR007886">
    <property type="entry name" value="AlaDH/PNT_N"/>
</dbReference>